<evidence type="ECO:0000256" key="7">
    <source>
        <dbReference type="ARBA" id="ARBA00023180"/>
    </source>
</evidence>
<feature type="domain" description="Subtilisin-like protease fibronectin type-III" evidence="13">
    <location>
        <begin position="626"/>
        <end position="729"/>
    </location>
</feature>
<feature type="active site" description="Charge relay system" evidence="8 9">
    <location>
        <position position="512"/>
    </location>
</feature>
<evidence type="ECO:0000256" key="1">
    <source>
        <dbReference type="ARBA" id="ARBA00004613"/>
    </source>
</evidence>
<evidence type="ECO:0000259" key="13">
    <source>
        <dbReference type="Pfam" id="PF17766"/>
    </source>
</evidence>
<evidence type="ECO:0000256" key="4">
    <source>
        <dbReference type="ARBA" id="ARBA00022729"/>
    </source>
</evidence>
<dbReference type="InterPro" id="IPR037045">
    <property type="entry name" value="S8pro/Inhibitor_I9_sf"/>
</dbReference>
<dbReference type="InterPro" id="IPR010259">
    <property type="entry name" value="S8pro/Inhibitor_I9"/>
</dbReference>
<dbReference type="InterPro" id="IPR034197">
    <property type="entry name" value="Peptidases_S8_3"/>
</dbReference>
<dbReference type="GO" id="GO:0006508">
    <property type="term" value="P:proteolysis"/>
    <property type="evidence" value="ECO:0007669"/>
    <property type="project" value="UniProtKB-KW"/>
</dbReference>
<feature type="domain" description="Peptidase S8/S53" evidence="10">
    <location>
        <begin position="125"/>
        <end position="549"/>
    </location>
</feature>
<dbReference type="Pfam" id="PF05922">
    <property type="entry name" value="Inhibitor_I9"/>
    <property type="match status" value="1"/>
</dbReference>
<dbReference type="Pfam" id="PF00082">
    <property type="entry name" value="Peptidase_S8"/>
    <property type="match status" value="1"/>
</dbReference>
<comment type="caution">
    <text evidence="14">The sequence shown here is derived from an EMBL/GenBank/DDBJ whole genome shotgun (WGS) entry which is preliminary data.</text>
</comment>
<dbReference type="GO" id="GO:0005576">
    <property type="term" value="C:extracellular region"/>
    <property type="evidence" value="ECO:0007669"/>
    <property type="project" value="UniProtKB-SubCell"/>
</dbReference>
<dbReference type="CDD" id="cd02120">
    <property type="entry name" value="PA_subtilisin_like"/>
    <property type="match status" value="1"/>
</dbReference>
<dbReference type="InterPro" id="IPR000209">
    <property type="entry name" value="Peptidase_S8/S53_dom"/>
</dbReference>
<dbReference type="Gene3D" id="2.60.40.2310">
    <property type="match status" value="1"/>
</dbReference>
<evidence type="ECO:0000256" key="9">
    <source>
        <dbReference type="PROSITE-ProRule" id="PRU01240"/>
    </source>
</evidence>
<evidence type="ECO:0000313" key="14">
    <source>
        <dbReference type="EMBL" id="GFP81848.1"/>
    </source>
</evidence>
<comment type="similarity">
    <text evidence="2 9">Belongs to the peptidase S8 family.</text>
</comment>
<name>A0A830B9V4_9LAMI</name>
<feature type="domain" description="PA" evidence="11">
    <location>
        <begin position="355"/>
        <end position="433"/>
    </location>
</feature>
<keyword evidence="5 9" id="KW-0378">Hydrolase</keyword>
<organism evidence="14 15">
    <name type="scientific">Phtheirospermum japonicum</name>
    <dbReference type="NCBI Taxonomy" id="374723"/>
    <lineage>
        <taxon>Eukaryota</taxon>
        <taxon>Viridiplantae</taxon>
        <taxon>Streptophyta</taxon>
        <taxon>Embryophyta</taxon>
        <taxon>Tracheophyta</taxon>
        <taxon>Spermatophyta</taxon>
        <taxon>Magnoliopsida</taxon>
        <taxon>eudicotyledons</taxon>
        <taxon>Gunneridae</taxon>
        <taxon>Pentapetalae</taxon>
        <taxon>asterids</taxon>
        <taxon>lamiids</taxon>
        <taxon>Lamiales</taxon>
        <taxon>Orobanchaceae</taxon>
        <taxon>Orobanchaceae incertae sedis</taxon>
        <taxon>Phtheirospermum</taxon>
    </lineage>
</organism>
<evidence type="ECO:0000259" key="12">
    <source>
        <dbReference type="Pfam" id="PF05922"/>
    </source>
</evidence>
<dbReference type="Gene3D" id="3.40.50.200">
    <property type="entry name" value="Peptidase S8/S53 domain"/>
    <property type="match status" value="1"/>
</dbReference>
<dbReference type="InterPro" id="IPR036852">
    <property type="entry name" value="Peptidase_S8/S53_dom_sf"/>
</dbReference>
<dbReference type="OrthoDB" id="206201at2759"/>
<dbReference type="PROSITE" id="PS51892">
    <property type="entry name" value="SUBTILASE"/>
    <property type="match status" value="1"/>
</dbReference>
<dbReference type="InterPro" id="IPR003137">
    <property type="entry name" value="PA_domain"/>
</dbReference>
<dbReference type="Pfam" id="PF17766">
    <property type="entry name" value="fn3_6"/>
    <property type="match status" value="1"/>
</dbReference>
<evidence type="ECO:0000259" key="11">
    <source>
        <dbReference type="Pfam" id="PF02225"/>
    </source>
</evidence>
<sequence length="732" mass="78667">MSPWPTFESSLDQIYIVHVEGPPDATLQYPQELHSYYNSFLSSSVASATTASSNGNQTTRLVHSYRHVFPGFAAMLSSDDLKELEKKKGFISARPQRKLSLHTTHSPSFLGLNQNIGLWSDSNYGKGVIIGLIDTGILPDHPSFSDHGMPPPPAKWKGKCELVNNTNYKCNNKIIGARYFGQDTQHESPLDEDGHGTHTSSTAAGNFVKGANIFGSIAYGTASGIAPHAHLAIYKACTLDSCKDSDVLAAMDAAIEDGVDVLSLSLGQQADNFYEDPIAIGAFSAMEKGIFVSGSAGNDGPYLSSVENDAPWILTVGASTIDRKLRATVVLGNNNQQYNGESAFQPKDFPRTLLPLVYAENCSSAHSLNGTDIRGKMVVCEIYGGRVQAGEAVKSAGGAAMILVNFEEWANTTLAETNVLPAAHVGYADGLKIKAYIKSNARPKAKLLFEGTVIGDDRAPVVAGFSSRGPSTSGPGIVKPDIVGPGVNILAAWPTSVDANTISTFNIQTGTSMACPHLSGVAALLKSAHPDWSPAAIKSAIMTSADIINRAHNLIEDETFLPADIFATGAGHVNPQAANDPGLIYDIKPEDYVGYLCGLNYTNQEFQLFSKNKVKCSEVKSIPEAQLNYPSFSLTFTGQSTNSQMYTRTVTNVGDPNSSYSVDIVSPPGIEVRVQPNTLNFSEVNQNIQYQVTFKREALANYSTVNNTYFQGYLNWSSTKHSVRSLIAVIFQ</sequence>
<reference evidence="14" key="1">
    <citation type="submission" date="2020-07" db="EMBL/GenBank/DDBJ databases">
        <title>Ethylene signaling mediates host invasion by parasitic plants.</title>
        <authorList>
            <person name="Yoshida S."/>
        </authorList>
    </citation>
    <scope>NUCLEOTIDE SEQUENCE</scope>
    <source>
        <strain evidence="14">Okayama</strain>
    </source>
</reference>
<dbReference type="InterPro" id="IPR045051">
    <property type="entry name" value="SBT"/>
</dbReference>
<dbReference type="FunFam" id="2.60.40.2310:FF:000001">
    <property type="entry name" value="Subtilisin-like protease SBT1.5"/>
    <property type="match status" value="1"/>
</dbReference>
<keyword evidence="4" id="KW-0732">Signal</keyword>
<evidence type="ECO:0000256" key="6">
    <source>
        <dbReference type="ARBA" id="ARBA00022825"/>
    </source>
</evidence>
<feature type="active site" description="Charge relay system" evidence="8 9">
    <location>
        <position position="134"/>
    </location>
</feature>
<dbReference type="SUPFAM" id="SSF52743">
    <property type="entry name" value="Subtilisin-like"/>
    <property type="match status" value="1"/>
</dbReference>
<feature type="domain" description="Inhibitor I9" evidence="12">
    <location>
        <begin position="15"/>
        <end position="102"/>
    </location>
</feature>
<dbReference type="InterPro" id="IPR015500">
    <property type="entry name" value="Peptidase_S8_subtilisin-rel"/>
</dbReference>
<evidence type="ECO:0000256" key="2">
    <source>
        <dbReference type="ARBA" id="ARBA00011073"/>
    </source>
</evidence>
<protein>
    <submittedName>
        <fullName evidence="14">Subtilisin-like protease PjSBT1.2.3</fullName>
    </submittedName>
</protein>
<dbReference type="PANTHER" id="PTHR10795">
    <property type="entry name" value="PROPROTEIN CONVERTASE SUBTILISIN/KEXIN"/>
    <property type="match status" value="1"/>
</dbReference>
<evidence type="ECO:0000259" key="10">
    <source>
        <dbReference type="Pfam" id="PF00082"/>
    </source>
</evidence>
<evidence type="ECO:0000256" key="5">
    <source>
        <dbReference type="ARBA" id="ARBA00022801"/>
    </source>
</evidence>
<evidence type="ECO:0000256" key="3">
    <source>
        <dbReference type="ARBA" id="ARBA00022670"/>
    </source>
</evidence>
<keyword evidence="7" id="KW-0325">Glycoprotein</keyword>
<keyword evidence="6 9" id="KW-0720">Serine protease</keyword>
<dbReference type="Pfam" id="PF02225">
    <property type="entry name" value="PA"/>
    <property type="match status" value="1"/>
</dbReference>
<dbReference type="FunFam" id="3.40.50.200:FF:000006">
    <property type="entry name" value="Subtilisin-like protease SBT1.5"/>
    <property type="match status" value="1"/>
</dbReference>
<dbReference type="CDD" id="cd04852">
    <property type="entry name" value="Peptidases_S8_3"/>
    <property type="match status" value="1"/>
</dbReference>
<gene>
    <name evidence="14" type="ORF">PHJA_000328100</name>
</gene>
<comment type="subcellular location">
    <subcellularLocation>
        <location evidence="1">Secreted</location>
    </subcellularLocation>
</comment>
<dbReference type="InterPro" id="IPR023827">
    <property type="entry name" value="Peptidase_S8_Asp-AS"/>
</dbReference>
<dbReference type="PRINTS" id="PR00723">
    <property type="entry name" value="SUBTILISIN"/>
</dbReference>
<dbReference type="EMBL" id="BMAC01000034">
    <property type="protein sequence ID" value="GFP81848.1"/>
    <property type="molecule type" value="Genomic_DNA"/>
</dbReference>
<dbReference type="Gene3D" id="3.30.70.80">
    <property type="entry name" value="Peptidase S8 propeptide/proteinase inhibitor I9"/>
    <property type="match status" value="1"/>
</dbReference>
<evidence type="ECO:0000313" key="15">
    <source>
        <dbReference type="Proteomes" id="UP000653305"/>
    </source>
</evidence>
<dbReference type="PROSITE" id="PS00136">
    <property type="entry name" value="SUBTILASE_ASP"/>
    <property type="match status" value="1"/>
</dbReference>
<dbReference type="GO" id="GO:0004252">
    <property type="term" value="F:serine-type endopeptidase activity"/>
    <property type="evidence" value="ECO:0007669"/>
    <property type="project" value="UniProtKB-UniRule"/>
</dbReference>
<keyword evidence="15" id="KW-1185">Reference proteome</keyword>
<dbReference type="Proteomes" id="UP000653305">
    <property type="component" value="Unassembled WGS sequence"/>
</dbReference>
<dbReference type="InterPro" id="IPR041469">
    <property type="entry name" value="Subtilisin-like_FN3"/>
</dbReference>
<dbReference type="AlphaFoldDB" id="A0A830B9V4"/>
<dbReference type="Gene3D" id="3.50.30.30">
    <property type="match status" value="1"/>
</dbReference>
<keyword evidence="3 9" id="KW-0645">Protease</keyword>
<proteinExistence type="inferred from homology"/>
<evidence type="ECO:0000256" key="8">
    <source>
        <dbReference type="PIRSR" id="PIRSR615500-1"/>
    </source>
</evidence>
<accession>A0A830B9V4</accession>
<feature type="active site" description="Charge relay system" evidence="8 9">
    <location>
        <position position="195"/>
    </location>
</feature>